<evidence type="ECO:0000313" key="15">
    <source>
        <dbReference type="EMBL" id="SFP83609.1"/>
    </source>
</evidence>
<evidence type="ECO:0000256" key="10">
    <source>
        <dbReference type="ARBA" id="ARBA00023186"/>
    </source>
</evidence>
<keyword evidence="9 13" id="KW-0564">Palmitate</keyword>
<dbReference type="Gene3D" id="2.50.20.10">
    <property type="entry name" value="Lipoprotein localisation LolA/LolB/LppX"/>
    <property type="match status" value="1"/>
</dbReference>
<keyword evidence="6 13" id="KW-0732">Signal</keyword>
<dbReference type="GO" id="GO:0009279">
    <property type="term" value="C:cell outer membrane"/>
    <property type="evidence" value="ECO:0007669"/>
    <property type="project" value="UniProtKB-SubCell"/>
</dbReference>
<evidence type="ECO:0000256" key="11">
    <source>
        <dbReference type="ARBA" id="ARBA00023237"/>
    </source>
</evidence>
<evidence type="ECO:0000256" key="12">
    <source>
        <dbReference type="ARBA" id="ARBA00023288"/>
    </source>
</evidence>
<organism evidence="15 16">
    <name type="scientific">Enterovibrio norvegicus DSM 15893</name>
    <dbReference type="NCBI Taxonomy" id="1121869"/>
    <lineage>
        <taxon>Bacteria</taxon>
        <taxon>Pseudomonadati</taxon>
        <taxon>Pseudomonadota</taxon>
        <taxon>Gammaproteobacteria</taxon>
        <taxon>Vibrionales</taxon>
        <taxon>Vibrionaceae</taxon>
        <taxon>Enterovibrio</taxon>
    </lineage>
</organism>
<dbReference type="PROSITE" id="PS51257">
    <property type="entry name" value="PROKAR_LIPOPROTEIN"/>
    <property type="match status" value="1"/>
</dbReference>
<sequence>MTRHVKHFFHALLLVASVLGLSACATKPAPMTEWETHEQTLLDITQFTAKGKVAFISPAQRVSANFVWEQNGDAMSLRLTNFLGSTLLKLEATPKGAILVDNEGQRYIGRDAASLLQKLTGIALPVNDMTQWIKGLPAETNDFTLGADNRLAFLSENDASTNKPGWQLDYQTYDAATDSLLPAKIKMNQNDQKVNLVISNWKYAQ</sequence>
<evidence type="ECO:0000313" key="16">
    <source>
        <dbReference type="Proteomes" id="UP000182692"/>
    </source>
</evidence>
<reference evidence="15 16" key="1">
    <citation type="submission" date="2016-10" db="EMBL/GenBank/DDBJ databases">
        <authorList>
            <person name="de Groot N.N."/>
        </authorList>
    </citation>
    <scope>NUCLEOTIDE SEQUENCE [LARGE SCALE GENOMIC DNA]</scope>
    <source>
        <strain evidence="15 16">DSM 15893</strain>
    </source>
</reference>
<keyword evidence="7 13" id="KW-0653">Protein transport</keyword>
<comment type="subcellular location">
    <subcellularLocation>
        <location evidence="1 13">Cell outer membrane</location>
        <topology evidence="1 13">Lipid-anchor</topology>
    </subcellularLocation>
</comment>
<comment type="subunit">
    <text evidence="3 13">Monomer.</text>
</comment>
<dbReference type="HAMAP" id="MF_00233">
    <property type="entry name" value="LolB"/>
    <property type="match status" value="1"/>
</dbReference>
<evidence type="ECO:0000256" key="6">
    <source>
        <dbReference type="ARBA" id="ARBA00022729"/>
    </source>
</evidence>
<dbReference type="OrthoDB" id="9797618at2"/>
<protein>
    <recommendedName>
        <fullName evidence="4 13">Outer-membrane lipoprotein LolB</fullName>
    </recommendedName>
</protein>
<comment type="similarity">
    <text evidence="2 13">Belongs to the LolB family.</text>
</comment>
<dbReference type="InterPro" id="IPR029046">
    <property type="entry name" value="LolA/LolB/LppX"/>
</dbReference>
<evidence type="ECO:0000256" key="1">
    <source>
        <dbReference type="ARBA" id="ARBA00004459"/>
    </source>
</evidence>
<dbReference type="GeneID" id="35871380"/>
<dbReference type="InterPro" id="IPR004565">
    <property type="entry name" value="OM_lipoprot_LolB"/>
</dbReference>
<proteinExistence type="inferred from homology"/>
<name>A0A1I5TKL0_9GAMM</name>
<keyword evidence="10 13" id="KW-0143">Chaperone</keyword>
<evidence type="ECO:0000256" key="2">
    <source>
        <dbReference type="ARBA" id="ARBA00009696"/>
    </source>
</evidence>
<dbReference type="EMBL" id="FOWR01000026">
    <property type="protein sequence ID" value="SFP83609.1"/>
    <property type="molecule type" value="Genomic_DNA"/>
</dbReference>
<keyword evidence="8 13" id="KW-0472">Membrane</keyword>
<dbReference type="GO" id="GO:0015031">
    <property type="term" value="P:protein transport"/>
    <property type="evidence" value="ECO:0007669"/>
    <property type="project" value="UniProtKB-KW"/>
</dbReference>
<evidence type="ECO:0000256" key="14">
    <source>
        <dbReference type="SAM" id="SignalP"/>
    </source>
</evidence>
<evidence type="ECO:0000256" key="4">
    <source>
        <dbReference type="ARBA" id="ARBA00016202"/>
    </source>
</evidence>
<dbReference type="Pfam" id="PF03550">
    <property type="entry name" value="LolB"/>
    <property type="match status" value="1"/>
</dbReference>
<evidence type="ECO:0000256" key="8">
    <source>
        <dbReference type="ARBA" id="ARBA00023136"/>
    </source>
</evidence>
<gene>
    <name evidence="13" type="primary">lolB</name>
    <name evidence="15" type="ORF">SAMN03084138_03256</name>
</gene>
<evidence type="ECO:0000256" key="13">
    <source>
        <dbReference type="HAMAP-Rule" id="MF_00233"/>
    </source>
</evidence>
<evidence type="ECO:0000256" key="7">
    <source>
        <dbReference type="ARBA" id="ARBA00022927"/>
    </source>
</evidence>
<evidence type="ECO:0000256" key="3">
    <source>
        <dbReference type="ARBA" id="ARBA00011245"/>
    </source>
</evidence>
<feature type="chain" id="PRO_5010278777" description="Outer-membrane lipoprotein LolB" evidence="14">
    <location>
        <begin position="26"/>
        <end position="205"/>
    </location>
</feature>
<comment type="function">
    <text evidence="13">Plays a critical role in the incorporation of lipoproteins in the outer membrane after they are released by the LolA protein.</text>
</comment>
<dbReference type="GO" id="GO:0044874">
    <property type="term" value="P:lipoprotein localization to outer membrane"/>
    <property type="evidence" value="ECO:0007669"/>
    <property type="project" value="UniProtKB-UniRule"/>
</dbReference>
<feature type="signal peptide" evidence="14">
    <location>
        <begin position="1"/>
        <end position="25"/>
    </location>
</feature>
<keyword evidence="5 13" id="KW-0813">Transport</keyword>
<dbReference type="AlphaFoldDB" id="A0A1I5TKL0"/>
<keyword evidence="11 13" id="KW-0998">Cell outer membrane</keyword>
<dbReference type="SUPFAM" id="SSF89392">
    <property type="entry name" value="Prokaryotic lipoproteins and lipoprotein localization factors"/>
    <property type="match status" value="1"/>
</dbReference>
<evidence type="ECO:0000256" key="9">
    <source>
        <dbReference type="ARBA" id="ARBA00023139"/>
    </source>
</evidence>
<dbReference type="CDD" id="cd16326">
    <property type="entry name" value="LolB"/>
    <property type="match status" value="1"/>
</dbReference>
<dbReference type="STRING" id="1121869.SAMN03084138_03256"/>
<dbReference type="Proteomes" id="UP000182692">
    <property type="component" value="Unassembled WGS sequence"/>
</dbReference>
<dbReference type="NCBIfam" id="TIGR00548">
    <property type="entry name" value="lolB"/>
    <property type="match status" value="1"/>
</dbReference>
<keyword evidence="12 13" id="KW-0449">Lipoprotein</keyword>
<evidence type="ECO:0000256" key="5">
    <source>
        <dbReference type="ARBA" id="ARBA00022448"/>
    </source>
</evidence>
<dbReference type="RefSeq" id="WP_017009048.1">
    <property type="nucleotide sequence ID" value="NZ_FOWR01000026.1"/>
</dbReference>
<accession>A0A1I5TKL0</accession>